<reference evidence="9 10" key="1">
    <citation type="submission" date="2014-04" db="EMBL/GenBank/DDBJ databases">
        <title>Characterization and application of a salt tolerant electro-active bacterium.</title>
        <authorList>
            <person name="Yang L."/>
            <person name="Wei S."/>
            <person name="Tay Q.X.M."/>
        </authorList>
    </citation>
    <scope>NUCLEOTIDE SEQUENCE [LARGE SCALE GENOMIC DNA]</scope>
    <source>
        <strain evidence="9 10">LY1</strain>
    </source>
</reference>
<dbReference type="PROSITE" id="PS00675">
    <property type="entry name" value="SIGMA54_INTERACT_1"/>
    <property type="match status" value="1"/>
</dbReference>
<dbReference type="PROSITE" id="PS00688">
    <property type="entry name" value="SIGMA54_INTERACT_3"/>
    <property type="match status" value="1"/>
</dbReference>
<keyword evidence="10" id="KW-1185">Reference proteome</keyword>
<dbReference type="GO" id="GO:0006355">
    <property type="term" value="P:regulation of DNA-templated transcription"/>
    <property type="evidence" value="ECO:0007669"/>
    <property type="project" value="InterPro"/>
</dbReference>
<keyword evidence="1" id="KW-0547">Nucleotide-binding</keyword>
<keyword evidence="2" id="KW-0067">ATP-binding</keyword>
<dbReference type="Gene3D" id="1.10.8.60">
    <property type="match status" value="1"/>
</dbReference>
<evidence type="ECO:0000256" key="2">
    <source>
        <dbReference type="ARBA" id="ARBA00022840"/>
    </source>
</evidence>
<evidence type="ECO:0000256" key="4">
    <source>
        <dbReference type="ARBA" id="ARBA00023163"/>
    </source>
</evidence>
<dbReference type="Pfam" id="PF00072">
    <property type="entry name" value="Response_reg"/>
    <property type="match status" value="1"/>
</dbReference>
<dbReference type="STRING" id="1048983.EL17_06970"/>
<dbReference type="PRINTS" id="PR01590">
    <property type="entry name" value="HTHFIS"/>
</dbReference>
<dbReference type="SUPFAM" id="SSF52540">
    <property type="entry name" value="P-loop containing nucleoside triphosphate hydrolases"/>
    <property type="match status" value="1"/>
</dbReference>
<organism evidence="9 10">
    <name type="scientific">Anditalea andensis</name>
    <dbReference type="NCBI Taxonomy" id="1048983"/>
    <lineage>
        <taxon>Bacteria</taxon>
        <taxon>Pseudomonadati</taxon>
        <taxon>Bacteroidota</taxon>
        <taxon>Cytophagia</taxon>
        <taxon>Cytophagales</taxon>
        <taxon>Cytophagaceae</taxon>
        <taxon>Anditalea</taxon>
    </lineage>
</organism>
<feature type="domain" description="Response regulatory" evidence="8">
    <location>
        <begin position="3"/>
        <end position="117"/>
    </location>
</feature>
<evidence type="ECO:0000256" key="5">
    <source>
        <dbReference type="PROSITE-ProRule" id="PRU00169"/>
    </source>
</evidence>
<dbReference type="EMBL" id="JMIH01000015">
    <property type="protein sequence ID" value="KEO74473.1"/>
    <property type="molecule type" value="Genomic_DNA"/>
</dbReference>
<dbReference type="PANTHER" id="PTHR32071:SF81">
    <property type="entry name" value="PROPIONATE CATABOLISM OPERON REGULATORY PROTEIN"/>
    <property type="match status" value="1"/>
</dbReference>
<dbReference type="InterPro" id="IPR025662">
    <property type="entry name" value="Sigma_54_int_dom_ATP-bd_1"/>
</dbReference>
<dbReference type="Gene3D" id="3.40.50.300">
    <property type="entry name" value="P-loop containing nucleotide triphosphate hydrolases"/>
    <property type="match status" value="1"/>
</dbReference>
<accession>A0A074L3P5</accession>
<gene>
    <name evidence="9" type="ORF">EL17_06970</name>
</gene>
<dbReference type="GO" id="GO:0005524">
    <property type="term" value="F:ATP binding"/>
    <property type="evidence" value="ECO:0007669"/>
    <property type="project" value="UniProtKB-KW"/>
</dbReference>
<dbReference type="SUPFAM" id="SSF52172">
    <property type="entry name" value="CheY-like"/>
    <property type="match status" value="1"/>
</dbReference>
<evidence type="ECO:0000259" key="7">
    <source>
        <dbReference type="PROSITE" id="PS50045"/>
    </source>
</evidence>
<keyword evidence="4" id="KW-0804">Transcription</keyword>
<dbReference type="SUPFAM" id="SSF46689">
    <property type="entry name" value="Homeodomain-like"/>
    <property type="match status" value="1"/>
</dbReference>
<evidence type="ECO:0000259" key="8">
    <source>
        <dbReference type="PROSITE" id="PS50110"/>
    </source>
</evidence>
<dbReference type="RefSeq" id="WP_035072469.1">
    <property type="nucleotide sequence ID" value="NZ_JMIH01000015.1"/>
</dbReference>
<protein>
    <submittedName>
        <fullName evidence="9">Chemotaxis protein CheY</fullName>
    </submittedName>
</protein>
<dbReference type="InterPro" id="IPR058031">
    <property type="entry name" value="AAA_lid_NorR"/>
</dbReference>
<dbReference type="Gene3D" id="3.40.50.2300">
    <property type="match status" value="1"/>
</dbReference>
<dbReference type="GO" id="GO:0000160">
    <property type="term" value="P:phosphorelay signal transduction system"/>
    <property type="evidence" value="ECO:0007669"/>
    <property type="project" value="InterPro"/>
</dbReference>
<dbReference type="AlphaFoldDB" id="A0A074L3P5"/>
<dbReference type="InterPro" id="IPR027417">
    <property type="entry name" value="P-loop_NTPase"/>
</dbReference>
<keyword evidence="3" id="KW-0805">Transcription regulation</keyword>
<name>A0A074L3P5_9BACT</name>
<dbReference type="Gene3D" id="1.10.10.60">
    <property type="entry name" value="Homeodomain-like"/>
    <property type="match status" value="1"/>
</dbReference>
<dbReference type="InterPro" id="IPR001789">
    <property type="entry name" value="Sig_transdc_resp-reg_receiver"/>
</dbReference>
<dbReference type="FunFam" id="3.40.50.300:FF:000006">
    <property type="entry name" value="DNA-binding transcriptional regulator NtrC"/>
    <property type="match status" value="1"/>
</dbReference>
<dbReference type="SMART" id="SM00382">
    <property type="entry name" value="AAA"/>
    <property type="match status" value="1"/>
</dbReference>
<evidence type="ECO:0000256" key="1">
    <source>
        <dbReference type="ARBA" id="ARBA00022741"/>
    </source>
</evidence>
<dbReference type="Pfam" id="PF00158">
    <property type="entry name" value="Sigma54_activat"/>
    <property type="match status" value="1"/>
</dbReference>
<proteinExistence type="predicted"/>
<dbReference type="SMART" id="SM00448">
    <property type="entry name" value="REC"/>
    <property type="match status" value="1"/>
</dbReference>
<dbReference type="PANTHER" id="PTHR32071">
    <property type="entry name" value="TRANSCRIPTIONAL REGULATORY PROTEIN"/>
    <property type="match status" value="1"/>
</dbReference>
<dbReference type="eggNOG" id="COG2204">
    <property type="taxonomic scope" value="Bacteria"/>
</dbReference>
<dbReference type="InterPro" id="IPR025944">
    <property type="entry name" value="Sigma_54_int_dom_CS"/>
</dbReference>
<dbReference type="Pfam" id="PF25601">
    <property type="entry name" value="AAA_lid_14"/>
    <property type="match status" value="1"/>
</dbReference>
<dbReference type="OrthoDB" id="9782110at2"/>
<keyword evidence="5" id="KW-0597">Phosphoprotein</keyword>
<dbReference type="InterPro" id="IPR003593">
    <property type="entry name" value="AAA+_ATPase"/>
</dbReference>
<dbReference type="InterPro" id="IPR011006">
    <property type="entry name" value="CheY-like_superfamily"/>
</dbReference>
<dbReference type="InterPro" id="IPR002078">
    <property type="entry name" value="Sigma_54_int"/>
</dbReference>
<evidence type="ECO:0000313" key="10">
    <source>
        <dbReference type="Proteomes" id="UP000027821"/>
    </source>
</evidence>
<feature type="compositionally biased region" description="Polar residues" evidence="6">
    <location>
        <begin position="123"/>
        <end position="138"/>
    </location>
</feature>
<dbReference type="GO" id="GO:0043565">
    <property type="term" value="F:sequence-specific DNA binding"/>
    <property type="evidence" value="ECO:0007669"/>
    <property type="project" value="InterPro"/>
</dbReference>
<evidence type="ECO:0000256" key="3">
    <source>
        <dbReference type="ARBA" id="ARBA00023015"/>
    </source>
</evidence>
<dbReference type="InterPro" id="IPR002197">
    <property type="entry name" value="HTH_Fis"/>
</dbReference>
<dbReference type="PROSITE" id="PS50110">
    <property type="entry name" value="RESPONSE_REGULATORY"/>
    <property type="match status" value="1"/>
</dbReference>
<dbReference type="Pfam" id="PF02954">
    <property type="entry name" value="HTH_8"/>
    <property type="match status" value="1"/>
</dbReference>
<dbReference type="Proteomes" id="UP000027821">
    <property type="component" value="Unassembled WGS sequence"/>
</dbReference>
<dbReference type="CDD" id="cd00009">
    <property type="entry name" value="AAA"/>
    <property type="match status" value="1"/>
</dbReference>
<feature type="region of interest" description="Disordered" evidence="6">
    <location>
        <begin position="120"/>
        <end position="141"/>
    </location>
</feature>
<feature type="modified residue" description="4-aspartylphosphate" evidence="5">
    <location>
        <position position="52"/>
    </location>
</feature>
<dbReference type="InterPro" id="IPR009057">
    <property type="entry name" value="Homeodomain-like_sf"/>
</dbReference>
<feature type="domain" description="Sigma-54 factor interaction" evidence="7">
    <location>
        <begin position="145"/>
        <end position="374"/>
    </location>
</feature>
<evidence type="ECO:0000313" key="9">
    <source>
        <dbReference type="EMBL" id="KEO74473.1"/>
    </source>
</evidence>
<sequence length="454" mass="51132">MKKILLIEDDLTYSKIIKNFLQANSFEVIPVQKVSEAFTCIEKENPDLIITDYRLPDGTGMEILERAIQDYPGKPVILITNYSDIRTAVKAMKMGAFEYITKPVNPDELLLTVKESFKKQSSDQESNAPLQNTSSRNANAEGAYVTGRSAQAQKMEEYIQLVAPTDMSVIVLGESGTGKEFISKRIHEKSNRSKGPFIAIDCGALSKELAASELFGHVKGAFTGALDHKTGDFESAKGGTIFLDEIGNLSYDVQIKLLRAIQERKIRKVGGNTDIHIDVRIIVATNEDLIEASKRGEFREDLYHRLNEFSIHATPLRDRPDELFDFVDKFLNESNQSLNKQIPGFSDEVIEIFSSYSWPGNIRELKNIVKRAVLLTKEGMVQKSVLPVQLVLPEYSIEETGAAKDLKSSFEEQEKSLIIKTLEEVRYNKSKAAKILNMDRKTLYNKIEKYSIQS</sequence>
<comment type="caution">
    <text evidence="9">The sequence shown here is derived from an EMBL/GenBank/DDBJ whole genome shotgun (WGS) entry which is preliminary data.</text>
</comment>
<dbReference type="PROSITE" id="PS50045">
    <property type="entry name" value="SIGMA54_INTERACT_4"/>
    <property type="match status" value="1"/>
</dbReference>
<evidence type="ECO:0000256" key="6">
    <source>
        <dbReference type="SAM" id="MobiDB-lite"/>
    </source>
</evidence>